<protein>
    <submittedName>
        <fullName evidence="5">Anaphase-promoting complex, cyclosome, subunit 3</fullName>
    </submittedName>
</protein>
<feature type="repeat" description="TPR" evidence="3">
    <location>
        <begin position="416"/>
        <end position="449"/>
    </location>
</feature>
<name>A0A1D7UUA5_9LEPT</name>
<evidence type="ECO:0000256" key="1">
    <source>
        <dbReference type="ARBA" id="ARBA00022737"/>
    </source>
</evidence>
<dbReference type="OrthoDB" id="304593at2"/>
<dbReference type="SUPFAM" id="SSF48452">
    <property type="entry name" value="TPR-like"/>
    <property type="match status" value="3"/>
</dbReference>
<dbReference type="Pfam" id="PF00515">
    <property type="entry name" value="TPR_1"/>
    <property type="match status" value="1"/>
</dbReference>
<dbReference type="Pfam" id="PF13414">
    <property type="entry name" value="TPR_11"/>
    <property type="match status" value="2"/>
</dbReference>
<feature type="repeat" description="TPR" evidence="3">
    <location>
        <begin position="206"/>
        <end position="239"/>
    </location>
</feature>
<evidence type="ECO:0000313" key="5">
    <source>
        <dbReference type="EMBL" id="AOP33148.1"/>
    </source>
</evidence>
<dbReference type="Proteomes" id="UP000094197">
    <property type="component" value="Chromosome 1"/>
</dbReference>
<keyword evidence="4" id="KW-1133">Transmembrane helix</keyword>
<sequence length="689" mass="78167">MDEKEIRKNRLFLEGIEEKELYFPEDKEPVRIRRTYNKLLIFWILLGAVVLGALSFAIYYQFFRSPSPGSEFAGGFNKDLVQNKSDINRLLERPYLPDGNANPQLTKCINLYKERFTREAFDYCNEFLDSTGTQEEKSIALTVLGVIHDESGRYPQAIERLQKAVQFDPKNFYAYYNLTLAYKHAGRFADARMAALKAKEIAPNDPRISLLAGNLFNELNDPDAAIDAYKEGLSQSPDDMYLTYNLAVSYFKKGEIPQAEEEFKKVVMKSPSGRLAALSHSYLGNIAYNKQDYPSAEYHFRQASALSPNEAKYLYNLAVVLQKNGKKEEALKYLELARDAGANDPEIYRLIAEGFSNLNQGEMSISALQKSLKYNPTDLDSLFQLAEAYYNKGDLLSAEETYRRIVSSTPGDSFTETALINLGVVLDQMERYGEAITALNRVLELNPKNAKAYHTLGLVYKHSGNGTLAIENWRRSTALEPENVQSREALGDYLLENKFFREAVEEYTGVVKHKDDAYKVYLKMAEAYMGMQDDSNAEKILLKVLNASRDGSDLKNAHKKLALLYNKSKDPDLKNRAKDEAFRSAHMDPEDMEGRLVLAKILIDSNSILDREKAIDELTAIVRSDVRPKTAATAYNYLGICYYKNGEYKRAVRSFQSSIDLDPSLSEAYENKRAASAALEESTRREGFF</sequence>
<dbReference type="Gene3D" id="1.25.40.10">
    <property type="entry name" value="Tetratricopeptide repeat domain"/>
    <property type="match status" value="4"/>
</dbReference>
<organism evidence="5 6">
    <name type="scientific">Leptospira tipperaryensis</name>
    <dbReference type="NCBI Taxonomy" id="2564040"/>
    <lineage>
        <taxon>Bacteria</taxon>
        <taxon>Pseudomonadati</taxon>
        <taxon>Spirochaetota</taxon>
        <taxon>Spirochaetia</taxon>
        <taxon>Leptospirales</taxon>
        <taxon>Leptospiraceae</taxon>
        <taxon>Leptospira</taxon>
    </lineage>
</organism>
<dbReference type="RefSeq" id="WP_069606389.1">
    <property type="nucleotide sequence ID" value="NZ_CP015217.1"/>
</dbReference>
<dbReference type="PROSITE" id="PS50293">
    <property type="entry name" value="TPR_REGION"/>
    <property type="match status" value="3"/>
</dbReference>
<evidence type="ECO:0000256" key="2">
    <source>
        <dbReference type="ARBA" id="ARBA00022803"/>
    </source>
</evidence>
<dbReference type="PANTHER" id="PTHR45586:SF1">
    <property type="entry name" value="LIPOPOLYSACCHARIDE ASSEMBLY PROTEIN B"/>
    <property type="match status" value="1"/>
</dbReference>
<keyword evidence="6" id="KW-1185">Reference proteome</keyword>
<dbReference type="SMART" id="SM00671">
    <property type="entry name" value="SEL1"/>
    <property type="match status" value="4"/>
</dbReference>
<dbReference type="SMART" id="SM00028">
    <property type="entry name" value="TPR"/>
    <property type="match status" value="12"/>
</dbReference>
<keyword evidence="1" id="KW-0677">Repeat</keyword>
<feature type="transmembrane region" description="Helical" evidence="4">
    <location>
        <begin position="39"/>
        <end position="60"/>
    </location>
</feature>
<dbReference type="InterPro" id="IPR011990">
    <property type="entry name" value="TPR-like_helical_dom_sf"/>
</dbReference>
<feature type="repeat" description="TPR" evidence="3">
    <location>
        <begin position="240"/>
        <end position="273"/>
    </location>
</feature>
<feature type="repeat" description="TPR" evidence="3">
    <location>
        <begin position="277"/>
        <end position="310"/>
    </location>
</feature>
<keyword evidence="4" id="KW-0472">Membrane</keyword>
<evidence type="ECO:0000313" key="6">
    <source>
        <dbReference type="Proteomes" id="UP000094197"/>
    </source>
</evidence>
<accession>A0A1D7UUA5</accession>
<dbReference type="InterPro" id="IPR006597">
    <property type="entry name" value="Sel1-like"/>
</dbReference>
<proteinExistence type="predicted"/>
<feature type="repeat" description="TPR" evidence="3">
    <location>
        <begin position="632"/>
        <end position="665"/>
    </location>
</feature>
<evidence type="ECO:0000256" key="4">
    <source>
        <dbReference type="SAM" id="Phobius"/>
    </source>
</evidence>
<dbReference type="KEGG" id="laj:A0128_04330"/>
<dbReference type="Pfam" id="PF13431">
    <property type="entry name" value="TPR_17"/>
    <property type="match status" value="1"/>
</dbReference>
<feature type="repeat" description="TPR" evidence="3">
    <location>
        <begin position="379"/>
        <end position="412"/>
    </location>
</feature>
<keyword evidence="2 3" id="KW-0802">TPR repeat</keyword>
<feature type="repeat" description="TPR" evidence="3">
    <location>
        <begin position="138"/>
        <end position="171"/>
    </location>
</feature>
<feature type="repeat" description="TPR" evidence="3">
    <location>
        <begin position="450"/>
        <end position="483"/>
    </location>
</feature>
<keyword evidence="4" id="KW-0812">Transmembrane</keyword>
<dbReference type="PROSITE" id="PS50005">
    <property type="entry name" value="TPR"/>
    <property type="match status" value="8"/>
</dbReference>
<dbReference type="Pfam" id="PF14559">
    <property type="entry name" value="TPR_19"/>
    <property type="match status" value="2"/>
</dbReference>
<dbReference type="AlphaFoldDB" id="A0A1D7UUA5"/>
<dbReference type="PANTHER" id="PTHR45586">
    <property type="entry name" value="TPR REPEAT-CONTAINING PROTEIN PA4667"/>
    <property type="match status" value="1"/>
</dbReference>
<dbReference type="InterPro" id="IPR051012">
    <property type="entry name" value="CellSynth/LPSAsmb/PSIAsmb"/>
</dbReference>
<dbReference type="InterPro" id="IPR019734">
    <property type="entry name" value="TPR_rpt"/>
</dbReference>
<dbReference type="EMBL" id="CP015217">
    <property type="protein sequence ID" value="AOP33148.1"/>
    <property type="molecule type" value="Genomic_DNA"/>
</dbReference>
<gene>
    <name evidence="5" type="ORF">A0128_04330</name>
</gene>
<evidence type="ECO:0000256" key="3">
    <source>
        <dbReference type="PROSITE-ProRule" id="PRU00339"/>
    </source>
</evidence>
<reference evidence="5 6" key="1">
    <citation type="submission" date="2016-04" db="EMBL/GenBank/DDBJ databases">
        <title>Complete genome seqeunce of Leptospira alstonii serovar Room22.</title>
        <authorList>
            <person name="Nally J.E."/>
            <person name="Bayles D.O."/>
            <person name="Hurley D."/>
            <person name="Fanning S."/>
            <person name="McMahon B.J."/>
            <person name="Arent Z."/>
        </authorList>
    </citation>
    <scope>NUCLEOTIDE SEQUENCE [LARGE SCALE GENOMIC DNA]</scope>
    <source>
        <strain evidence="5 6">GWTS #1</strain>
    </source>
</reference>